<evidence type="ECO:0008006" key="3">
    <source>
        <dbReference type="Google" id="ProtNLM"/>
    </source>
</evidence>
<dbReference type="Proteomes" id="UP001189429">
    <property type="component" value="Unassembled WGS sequence"/>
</dbReference>
<organism evidence="1 2">
    <name type="scientific">Prorocentrum cordatum</name>
    <dbReference type="NCBI Taxonomy" id="2364126"/>
    <lineage>
        <taxon>Eukaryota</taxon>
        <taxon>Sar</taxon>
        <taxon>Alveolata</taxon>
        <taxon>Dinophyceae</taxon>
        <taxon>Prorocentrales</taxon>
        <taxon>Prorocentraceae</taxon>
        <taxon>Prorocentrum</taxon>
    </lineage>
</organism>
<proteinExistence type="predicted"/>
<dbReference type="EMBL" id="CAUYUJ010016246">
    <property type="protein sequence ID" value="CAK0863291.1"/>
    <property type="molecule type" value="Genomic_DNA"/>
</dbReference>
<evidence type="ECO:0000313" key="2">
    <source>
        <dbReference type="Proteomes" id="UP001189429"/>
    </source>
</evidence>
<accession>A0ABN9UVK5</accession>
<comment type="caution">
    <text evidence="1">The sequence shown here is derived from an EMBL/GenBank/DDBJ whole genome shotgun (WGS) entry which is preliminary data.</text>
</comment>
<name>A0ABN9UVK5_9DINO</name>
<gene>
    <name evidence="1" type="ORF">PCOR1329_LOCUS51482</name>
</gene>
<sequence length="120" mass="12668">MSLGAAVRASVRPWKGAVKTSKFVAEPPVQFKPLANGTTLVVAKPAAVAAHAHDDHAPKIFAGIIMHHPPPKSVPLVDVGEIKLAFKTWESFYIFPPGLIPMVGEMMKAAVTSKLPGGGH</sequence>
<keyword evidence="2" id="KW-1185">Reference proteome</keyword>
<protein>
    <recommendedName>
        <fullName evidence="3">Ferredoxin thioredoxin reductase alpha chain domain-containing protein</fullName>
    </recommendedName>
</protein>
<evidence type="ECO:0000313" key="1">
    <source>
        <dbReference type="EMBL" id="CAK0863291.1"/>
    </source>
</evidence>
<reference evidence="1" key="1">
    <citation type="submission" date="2023-10" db="EMBL/GenBank/DDBJ databases">
        <authorList>
            <person name="Chen Y."/>
            <person name="Shah S."/>
            <person name="Dougan E. K."/>
            <person name="Thang M."/>
            <person name="Chan C."/>
        </authorList>
    </citation>
    <scope>NUCLEOTIDE SEQUENCE [LARGE SCALE GENOMIC DNA]</scope>
</reference>